<dbReference type="OrthoDB" id="9801856at2"/>
<organism evidence="5 6">
    <name type="scientific">Thioalkalivibrio sulfidiphilus (strain HL-EbGR7)</name>
    <dbReference type="NCBI Taxonomy" id="396588"/>
    <lineage>
        <taxon>Bacteria</taxon>
        <taxon>Pseudomonadati</taxon>
        <taxon>Pseudomonadota</taxon>
        <taxon>Gammaproteobacteria</taxon>
        <taxon>Chromatiales</taxon>
        <taxon>Ectothiorhodospiraceae</taxon>
        <taxon>Thioalkalivibrio</taxon>
    </lineage>
</organism>
<dbReference type="PANTHER" id="PTHR11049">
    <property type="entry name" value="ACYL COENZYME A THIOESTER HYDROLASE"/>
    <property type="match status" value="1"/>
</dbReference>
<dbReference type="HOGENOM" id="CLU_050164_2_0_6"/>
<dbReference type="InterPro" id="IPR033120">
    <property type="entry name" value="HOTDOG_ACOT"/>
</dbReference>
<dbReference type="Proteomes" id="UP000002383">
    <property type="component" value="Chromosome"/>
</dbReference>
<name>B8GPY0_THISH</name>
<dbReference type="CDD" id="cd03442">
    <property type="entry name" value="BFIT_BACH"/>
    <property type="match status" value="1"/>
</dbReference>
<dbReference type="PANTHER" id="PTHR11049:SF5">
    <property type="entry name" value="ACYL-COA THIOESTER HYDROLASE YCIA"/>
    <property type="match status" value="1"/>
</dbReference>
<dbReference type="EMBL" id="CP001339">
    <property type="protein sequence ID" value="ACL74127.1"/>
    <property type="molecule type" value="Genomic_DNA"/>
</dbReference>
<dbReference type="AlphaFoldDB" id="B8GPY0"/>
<dbReference type="STRING" id="396588.Tgr7_3058"/>
<dbReference type="InterPro" id="IPR006683">
    <property type="entry name" value="Thioestr_dom"/>
</dbReference>
<dbReference type="Gene3D" id="3.10.129.10">
    <property type="entry name" value="Hotdog Thioesterase"/>
    <property type="match status" value="1"/>
</dbReference>
<accession>B8GPY0</accession>
<dbReference type="eggNOG" id="COG1607">
    <property type="taxonomic scope" value="Bacteria"/>
</dbReference>
<dbReference type="RefSeq" id="WP_012639589.1">
    <property type="nucleotide sequence ID" value="NC_011901.1"/>
</dbReference>
<comment type="similarity">
    <text evidence="1">Belongs to the acyl coenzyme A hydrolase family.</text>
</comment>
<evidence type="ECO:0000259" key="4">
    <source>
        <dbReference type="PROSITE" id="PS51770"/>
    </source>
</evidence>
<dbReference type="InterPro" id="IPR029069">
    <property type="entry name" value="HotDog_dom_sf"/>
</dbReference>
<keyword evidence="2 3" id="KW-0378">Hydrolase</keyword>
<evidence type="ECO:0000313" key="5">
    <source>
        <dbReference type="EMBL" id="ACL74127.1"/>
    </source>
</evidence>
<evidence type="ECO:0000256" key="1">
    <source>
        <dbReference type="ARBA" id="ARBA00010458"/>
    </source>
</evidence>
<gene>
    <name evidence="5" type="ordered locus">Tgr7_3058</name>
</gene>
<protein>
    <submittedName>
        <fullName evidence="5">Thioesterase superfamily protein</fullName>
    </submittedName>
</protein>
<dbReference type="PROSITE" id="PS51770">
    <property type="entry name" value="HOTDOG_ACOT"/>
    <property type="match status" value="1"/>
</dbReference>
<evidence type="ECO:0000313" key="6">
    <source>
        <dbReference type="Proteomes" id="UP000002383"/>
    </source>
</evidence>
<reference evidence="5 6" key="1">
    <citation type="journal article" date="2011" name="Stand. Genomic Sci.">
        <title>Complete genome sequence of 'Thioalkalivibrio sulfidophilus' HL-EbGr7.</title>
        <authorList>
            <person name="Muyzer G."/>
            <person name="Sorokin D.Y."/>
            <person name="Mavromatis K."/>
            <person name="Lapidus A."/>
            <person name="Clum A."/>
            <person name="Ivanova N."/>
            <person name="Pati A."/>
            <person name="d'Haeseleer P."/>
            <person name="Woyke T."/>
            <person name="Kyrpides N.C."/>
        </authorList>
    </citation>
    <scope>NUCLEOTIDE SEQUENCE [LARGE SCALE GENOMIC DNA]</scope>
    <source>
        <strain evidence="5 6">HL-EbGR7</strain>
    </source>
</reference>
<evidence type="ECO:0000256" key="3">
    <source>
        <dbReference type="PROSITE-ProRule" id="PRU01106"/>
    </source>
</evidence>
<keyword evidence="6" id="KW-1185">Reference proteome</keyword>
<feature type="domain" description="HotDog ACOT-type" evidence="4">
    <location>
        <begin position="2"/>
        <end position="117"/>
    </location>
</feature>
<dbReference type="Pfam" id="PF03061">
    <property type="entry name" value="4HBT"/>
    <property type="match status" value="1"/>
</dbReference>
<evidence type="ECO:0000256" key="2">
    <source>
        <dbReference type="ARBA" id="ARBA00022801"/>
    </source>
</evidence>
<dbReference type="KEGG" id="tgr:Tgr7_3058"/>
<dbReference type="SUPFAM" id="SSF54637">
    <property type="entry name" value="Thioesterase/thiol ester dehydrase-isomerase"/>
    <property type="match status" value="1"/>
</dbReference>
<dbReference type="GO" id="GO:0006637">
    <property type="term" value="P:acyl-CoA metabolic process"/>
    <property type="evidence" value="ECO:0007669"/>
    <property type="project" value="TreeGrafter"/>
</dbReference>
<dbReference type="GO" id="GO:0052816">
    <property type="term" value="F:long-chain fatty acyl-CoA hydrolase activity"/>
    <property type="evidence" value="ECO:0007669"/>
    <property type="project" value="TreeGrafter"/>
</dbReference>
<dbReference type="InterPro" id="IPR040170">
    <property type="entry name" value="Cytosol_ACT"/>
</dbReference>
<proteinExistence type="inferred from homology"/>
<dbReference type="GO" id="GO:0005829">
    <property type="term" value="C:cytosol"/>
    <property type="evidence" value="ECO:0007669"/>
    <property type="project" value="TreeGrafter"/>
</dbReference>
<dbReference type="GO" id="GO:0009062">
    <property type="term" value="P:fatty acid catabolic process"/>
    <property type="evidence" value="ECO:0007669"/>
    <property type="project" value="TreeGrafter"/>
</dbReference>
<sequence length="126" mass="13463">MSDTPREPCLRLPAAAAPTNAGGDIFGGWIMAQMDIAGSIPAVRRARGRVVTAAVEAMHFRRPVQRGDMVSLYAEVLTEGRSSMTVAVEVCVERNPYEPEILTVADGRLVYVAVDADGKPRPLPGA</sequence>